<keyword evidence="4 7" id="KW-0239">DNA-directed DNA polymerase</keyword>
<dbReference type="Gene3D" id="3.30.460.10">
    <property type="entry name" value="Beta Polymerase, domain 2"/>
    <property type="match status" value="1"/>
</dbReference>
<dbReference type="InterPro" id="IPR002008">
    <property type="entry name" value="DNA_pol_X_beta-like"/>
</dbReference>
<keyword evidence="5 7" id="KW-0234">DNA repair</keyword>
<feature type="compositionally biased region" description="Low complexity" evidence="8">
    <location>
        <begin position="175"/>
        <end position="184"/>
    </location>
</feature>
<dbReference type="Pfam" id="PF14792">
    <property type="entry name" value="DNA_pol_B_palm"/>
    <property type="match status" value="1"/>
</dbReference>
<evidence type="ECO:0000256" key="4">
    <source>
        <dbReference type="ARBA" id="ARBA00022932"/>
    </source>
</evidence>
<dbReference type="SUPFAM" id="SSF81301">
    <property type="entry name" value="Nucleotidyltransferase"/>
    <property type="match status" value="1"/>
</dbReference>
<dbReference type="InterPro" id="IPR018944">
    <property type="entry name" value="DNA_pol_lambd_fingers_domain"/>
</dbReference>
<comment type="catalytic activity">
    <reaction evidence="6 7">
        <text>DNA(n) + a 2'-deoxyribonucleoside 5'-triphosphate = DNA(n+1) + diphosphate</text>
        <dbReference type="Rhea" id="RHEA:22508"/>
        <dbReference type="Rhea" id="RHEA-COMP:17339"/>
        <dbReference type="Rhea" id="RHEA-COMP:17340"/>
        <dbReference type="ChEBI" id="CHEBI:33019"/>
        <dbReference type="ChEBI" id="CHEBI:61560"/>
        <dbReference type="ChEBI" id="CHEBI:173112"/>
        <dbReference type="EC" id="2.7.7.7"/>
    </reaction>
</comment>
<dbReference type="InterPro" id="IPR027421">
    <property type="entry name" value="DNA_pol_lamdba_lyase_dom_sf"/>
</dbReference>
<dbReference type="Gene3D" id="1.10.150.20">
    <property type="entry name" value="5' to 3' exonuclease, C-terminal subdomain"/>
    <property type="match status" value="1"/>
</dbReference>
<dbReference type="InterPro" id="IPR022312">
    <property type="entry name" value="DNA_pol_X"/>
</dbReference>
<evidence type="ECO:0000313" key="10">
    <source>
        <dbReference type="EMBL" id="KAL2281440.1"/>
    </source>
</evidence>
<dbReference type="SMART" id="SM00483">
    <property type="entry name" value="POLXc"/>
    <property type="match status" value="1"/>
</dbReference>
<evidence type="ECO:0000256" key="5">
    <source>
        <dbReference type="ARBA" id="ARBA00023204"/>
    </source>
</evidence>
<dbReference type="InterPro" id="IPR037160">
    <property type="entry name" value="DNA_Pol_thumb_sf"/>
</dbReference>
<evidence type="ECO:0000313" key="11">
    <source>
        <dbReference type="Proteomes" id="UP001600888"/>
    </source>
</evidence>
<keyword evidence="1 7" id="KW-0808">Transferase</keyword>
<accession>A0ABR4EGE3</accession>
<dbReference type="Pfam" id="PF14791">
    <property type="entry name" value="DNA_pol_B_thumb"/>
    <property type="match status" value="1"/>
</dbReference>
<feature type="compositionally biased region" description="Basic residues" evidence="8">
    <location>
        <begin position="185"/>
        <end position="198"/>
    </location>
</feature>
<keyword evidence="2 7" id="KW-0548">Nucleotidyltransferase</keyword>
<organism evidence="10 11">
    <name type="scientific">Diaporthe vaccinii</name>
    <dbReference type="NCBI Taxonomy" id="105482"/>
    <lineage>
        <taxon>Eukaryota</taxon>
        <taxon>Fungi</taxon>
        <taxon>Dikarya</taxon>
        <taxon>Ascomycota</taxon>
        <taxon>Pezizomycotina</taxon>
        <taxon>Sordariomycetes</taxon>
        <taxon>Sordariomycetidae</taxon>
        <taxon>Diaporthales</taxon>
        <taxon>Diaporthaceae</taxon>
        <taxon>Diaporthe</taxon>
        <taxon>Diaporthe eres species complex</taxon>
    </lineage>
</organism>
<comment type="similarity">
    <text evidence="7">Belongs to the DNA polymerase type-X family.</text>
</comment>
<feature type="domain" description="BRCT" evidence="9">
    <location>
        <begin position="118"/>
        <end position="142"/>
    </location>
</feature>
<dbReference type="CDD" id="cd00141">
    <property type="entry name" value="NT_POLXc"/>
    <property type="match status" value="1"/>
</dbReference>
<dbReference type="InterPro" id="IPR028207">
    <property type="entry name" value="DNA_pol_B_palm_palm"/>
</dbReference>
<gene>
    <name evidence="10" type="ORF">FJTKL_11606</name>
</gene>
<feature type="region of interest" description="Disordered" evidence="8">
    <location>
        <begin position="160"/>
        <end position="208"/>
    </location>
</feature>
<dbReference type="SUPFAM" id="SSF47802">
    <property type="entry name" value="DNA polymerase beta, N-terminal domain-like"/>
    <property type="match status" value="1"/>
</dbReference>
<keyword evidence="3 7" id="KW-0227">DNA damage</keyword>
<evidence type="ECO:0000256" key="1">
    <source>
        <dbReference type="ARBA" id="ARBA00022679"/>
    </source>
</evidence>
<dbReference type="PROSITE" id="PS50172">
    <property type="entry name" value="BRCT"/>
    <property type="match status" value="1"/>
</dbReference>
<dbReference type="Pfam" id="PF10391">
    <property type="entry name" value="DNA_pol_lambd_f"/>
    <property type="match status" value="1"/>
</dbReference>
<evidence type="ECO:0000256" key="6">
    <source>
        <dbReference type="ARBA" id="ARBA00049244"/>
    </source>
</evidence>
<dbReference type="PANTHER" id="PTHR11276">
    <property type="entry name" value="DNA POLYMERASE TYPE-X FAMILY MEMBER"/>
    <property type="match status" value="1"/>
</dbReference>
<dbReference type="InterPro" id="IPR010996">
    <property type="entry name" value="HHH_MUS81"/>
</dbReference>
<dbReference type="SUPFAM" id="SSF81585">
    <property type="entry name" value="PsbU/PolX domain-like"/>
    <property type="match status" value="1"/>
</dbReference>
<dbReference type="PRINTS" id="PR00869">
    <property type="entry name" value="DNAPOLX"/>
</dbReference>
<comment type="subcellular location">
    <subcellularLocation>
        <location evidence="7">Nucleus</location>
    </subcellularLocation>
</comment>
<dbReference type="Proteomes" id="UP001600888">
    <property type="component" value="Unassembled WGS sequence"/>
</dbReference>
<dbReference type="PRINTS" id="PR00870">
    <property type="entry name" value="DNAPOLXBETA"/>
</dbReference>
<evidence type="ECO:0000259" key="9">
    <source>
        <dbReference type="PROSITE" id="PS50172"/>
    </source>
</evidence>
<keyword evidence="7" id="KW-0539">Nucleus</keyword>
<reference evidence="10 11" key="1">
    <citation type="submission" date="2024-03" db="EMBL/GenBank/DDBJ databases">
        <title>A high-quality draft genome sequence of Diaporthe vaccinii, a causative agent of upright dieback and viscid rot disease in cranberry plants.</title>
        <authorList>
            <person name="Sarrasin M."/>
            <person name="Lang B.F."/>
            <person name="Burger G."/>
        </authorList>
    </citation>
    <scope>NUCLEOTIDE SEQUENCE [LARGE SCALE GENOMIC DNA]</scope>
    <source>
        <strain evidence="10 11">IS7</strain>
    </source>
</reference>
<dbReference type="EMBL" id="JBAWTH010000057">
    <property type="protein sequence ID" value="KAL2281440.1"/>
    <property type="molecule type" value="Genomic_DNA"/>
</dbReference>
<evidence type="ECO:0000256" key="2">
    <source>
        <dbReference type="ARBA" id="ARBA00022695"/>
    </source>
</evidence>
<evidence type="ECO:0000256" key="8">
    <source>
        <dbReference type="SAM" id="MobiDB-lite"/>
    </source>
</evidence>
<comment type="caution">
    <text evidence="10">The sequence shown here is derived from an EMBL/GenBank/DDBJ whole genome shotgun (WGS) entry which is preliminary data.</text>
</comment>
<dbReference type="InterPro" id="IPR001357">
    <property type="entry name" value="BRCT_dom"/>
</dbReference>
<evidence type="ECO:0000256" key="3">
    <source>
        <dbReference type="ARBA" id="ARBA00022763"/>
    </source>
</evidence>
<dbReference type="Pfam" id="PF14716">
    <property type="entry name" value="HHH_8"/>
    <property type="match status" value="1"/>
</dbReference>
<evidence type="ECO:0000256" key="7">
    <source>
        <dbReference type="RuleBase" id="RU366014"/>
    </source>
</evidence>
<keyword evidence="11" id="KW-1185">Reference proteome</keyword>
<dbReference type="Gene3D" id="3.30.210.10">
    <property type="entry name" value="DNA polymerase, thumb domain"/>
    <property type="match status" value="1"/>
</dbReference>
<sequence length="598" mass="67781">MDLPTSVIYLLPTHLTSDELRQLEDRVASIAGVTQVASEADFIVGKITQRLRAQFELRKLKLSAEEASPSVGEPDSTPRAKRRKISRTEDYALRSSSFEDSDNELTQDQKTFTTPTRKVIRLAWLQDSLSKGSLLDHRDYLVYTALREAAAPAPRLYKTFESSTPHSLPHRDQRAPSSAPSYSPSRRRRDERKHHHKVPPLLPHSTSEEKALANLPPVPEYLHTSYACQRSTVVHPPNEAFIEKLKEVRELRSTKDDQVGIRAYSTAIASLSAYPYRLQSPVEVRRLPGCDGKIAFLFSEFKDSGELSEIQRTASDQKMTAIKTFTNIFGVSAVTAESFYRRGWRDLDDIVEYGWNTITRSQQIGVKYYEEFLTKIPREETESIAKTVLQHANRIHEGFQMTIVGGYRRGKLMGGDVDIMLSHRDEEVTHSFIDKLVVSLENDKFITHTLTLSTHNSQRGQRPTSFKPSPSGGAGFDTLDKALVVWQDPRFEHTAAVSTNPNPHRRVDILISPWKTVGCAVLGWTSETTFQRDLRRYCKYERNLKFDSSGIRSRKHPYDWVDLEDGGNGPPATMEEAEKRVFEGLGLVFRAPAERCTG</sequence>
<dbReference type="InterPro" id="IPR043519">
    <property type="entry name" value="NT_sf"/>
</dbReference>
<dbReference type="Gene3D" id="1.10.150.110">
    <property type="entry name" value="DNA polymerase beta, N-terminal domain-like"/>
    <property type="match status" value="1"/>
</dbReference>
<name>A0ABR4EGE3_9PEZI</name>
<dbReference type="PANTHER" id="PTHR11276:SF29">
    <property type="entry name" value="DNA POLYMERASE TYPE-X FAMILY PROTEIN POL4"/>
    <property type="match status" value="1"/>
</dbReference>
<dbReference type="EC" id="2.7.7.7" evidence="7"/>
<protein>
    <recommendedName>
        <fullName evidence="7">DNA polymerase</fullName>
        <ecNumber evidence="7">2.7.7.7</ecNumber>
    </recommendedName>
</protein>
<comment type="function">
    <text evidence="7">DNA polymerase that functions in several pathways of DNA repair. Involved in base excision repair (BER) responsible for repair of lesions that give rise to abasic (AP) sites in DNA. Also contributes to DNA double-strand break repair by non-homologous end joining and homologous recombination. Has both template-dependent and template-independent (terminal transferase) DNA polymerase activities. Has also a 5'-deoxyribose-5-phosphate lyase (dRP lyase) activity.</text>
</comment>
<proteinExistence type="inferred from homology"/>
<dbReference type="InterPro" id="IPR029398">
    <property type="entry name" value="PolB_thumb"/>
</dbReference>
<feature type="region of interest" description="Disordered" evidence="8">
    <location>
        <begin position="66"/>
        <end position="86"/>
    </location>
</feature>
<dbReference type="InterPro" id="IPR002054">
    <property type="entry name" value="DNA-dir_DNA_pol_X"/>
</dbReference>